<dbReference type="CDD" id="cd18316">
    <property type="entry name" value="BTB_POZ_KCTD-like"/>
    <property type="match status" value="1"/>
</dbReference>
<dbReference type="SUPFAM" id="SSF54695">
    <property type="entry name" value="POZ domain"/>
    <property type="match status" value="2"/>
</dbReference>
<dbReference type="InterPro" id="IPR000210">
    <property type="entry name" value="BTB/POZ_dom"/>
</dbReference>
<dbReference type="AlphaFoldDB" id="A0A0C9LWU1"/>
<dbReference type="OrthoDB" id="2414723at2759"/>
<dbReference type="EMBL" id="DF836534">
    <property type="protein sequence ID" value="GAN09115.1"/>
    <property type="molecule type" value="Genomic_DNA"/>
</dbReference>
<dbReference type="PANTHER" id="PTHR31758:SF2">
    <property type="entry name" value="BTB_POZ DOMAIN-CONTAINING PROTEIN YLR108C"/>
    <property type="match status" value="1"/>
</dbReference>
<protein>
    <recommendedName>
        <fullName evidence="2">BTB domain-containing protein</fullName>
    </recommendedName>
</protein>
<evidence type="ECO:0000313" key="3">
    <source>
        <dbReference type="EMBL" id="GAN09115.1"/>
    </source>
</evidence>
<dbReference type="Gene3D" id="3.30.710.10">
    <property type="entry name" value="Potassium Channel Kv1.1, Chain A"/>
    <property type="match status" value="2"/>
</dbReference>
<evidence type="ECO:0000256" key="1">
    <source>
        <dbReference type="SAM" id="MobiDB-lite"/>
    </source>
</evidence>
<feature type="region of interest" description="Disordered" evidence="1">
    <location>
        <begin position="1"/>
        <end position="45"/>
    </location>
</feature>
<feature type="domain" description="BTB" evidence="2">
    <location>
        <begin position="291"/>
        <end position="381"/>
    </location>
</feature>
<proteinExistence type="predicted"/>
<feature type="domain" description="BTB" evidence="2">
    <location>
        <begin position="187"/>
        <end position="283"/>
    </location>
</feature>
<evidence type="ECO:0000313" key="4">
    <source>
        <dbReference type="Proteomes" id="UP000053815"/>
    </source>
</evidence>
<dbReference type="SMART" id="SM00225">
    <property type="entry name" value="BTB"/>
    <property type="match status" value="2"/>
</dbReference>
<feature type="region of interest" description="Disordered" evidence="1">
    <location>
        <begin position="82"/>
        <end position="103"/>
    </location>
</feature>
<dbReference type="PANTHER" id="PTHR31758">
    <property type="entry name" value="BTB/POZ DOMAIN-CONTAINING PROTEIN YLR108C"/>
    <property type="match status" value="1"/>
</dbReference>
<gene>
    <name evidence="3" type="ORF">MAM1_0245c08637</name>
</gene>
<accession>A0A0C9LWU1</accession>
<feature type="region of interest" description="Disordered" evidence="1">
    <location>
        <begin position="139"/>
        <end position="186"/>
    </location>
</feature>
<dbReference type="Pfam" id="PF02214">
    <property type="entry name" value="BTB_2"/>
    <property type="match status" value="2"/>
</dbReference>
<dbReference type="GO" id="GO:0051260">
    <property type="term" value="P:protein homooligomerization"/>
    <property type="evidence" value="ECO:0007669"/>
    <property type="project" value="InterPro"/>
</dbReference>
<sequence length="685" mass="77493">MAGYSGSSSYYSGNELSPNLNEDGISNKRQRLNMQQQQPDANANSDFLDFDYNTIVDTATSNATIPEDFFIFVSDQDQDASQAISTRSSIPSSTSSIASPQQHQAILQPPQLIQQLPIQQQPPLQQPPLQQQPLLQQQPPLQQPPLQQPPLQQPPLQQPPLQQQPPLEQQQSLEQQIPCNSDPPNQSMHTIVVGGRPFRLSWESLKSDGPTNFFVGYFRKKKTAKVMHIDRDPDTFELIVRHLRGYYIRSQDDIQHQYLLCDAAYYGLNRLKKTLQEHLYVNVGGRVFRLPWNLFQKDGTRNFFTGPLMHSLLSPHTEDGNSPPIYIDRDPDIFADIVNNLRGYTIHIRDEVHRKNLLRDAQYYVFRQLSDKLLTAQQTVAGFGEGSNPEVLLLLQDMRVVNILPSQAMKQDKSYTIQDMSSARDWSLTQLQYKRIMEGPPHALLVQVSNLSMQIHKTAANTTRLLFEMNELDLKKMKNMAHVTKATQGVRMEIFLDEYCAITIDDSQVQSLQECIDRDLVETNWVPCQKPDHQECQMSRLILQRAICGVHVIDSMTKMPFRCKCGRTFEKTDSFASHTSACAPFHHRRMSDTTQLSTSNQQQNQTLPFINTASFSRGFLGGSTSPQAASPSDSITTMDSTGASSQMNDLSSSVPNSFFMPTALSLQNAFEGARRRSMSYGSSLK</sequence>
<feature type="compositionally biased region" description="Low complexity" evidence="1">
    <location>
        <begin position="1"/>
        <end position="13"/>
    </location>
</feature>
<dbReference type="InterPro" id="IPR011333">
    <property type="entry name" value="SKP1/BTB/POZ_sf"/>
</dbReference>
<keyword evidence="4" id="KW-1185">Reference proteome</keyword>
<feature type="compositionally biased region" description="Pro residues" evidence="1">
    <location>
        <begin position="141"/>
        <end position="158"/>
    </location>
</feature>
<reference evidence="3" key="1">
    <citation type="submission" date="2014-09" db="EMBL/GenBank/DDBJ databases">
        <title>Draft genome sequence of an oleaginous Mucoromycotina fungus Mucor ambiguus NBRC6742.</title>
        <authorList>
            <person name="Takeda I."/>
            <person name="Yamane N."/>
            <person name="Morita T."/>
            <person name="Tamano K."/>
            <person name="Machida M."/>
            <person name="Baker S."/>
            <person name="Koike H."/>
        </authorList>
    </citation>
    <scope>NUCLEOTIDE SEQUENCE</scope>
    <source>
        <strain evidence="3">NBRC 6742</strain>
    </source>
</reference>
<feature type="compositionally biased region" description="Polar residues" evidence="1">
    <location>
        <begin position="622"/>
        <end position="650"/>
    </location>
</feature>
<dbReference type="STRING" id="91626.A0A0C9LWU1"/>
<dbReference type="Proteomes" id="UP000053815">
    <property type="component" value="Unassembled WGS sequence"/>
</dbReference>
<feature type="region of interest" description="Disordered" evidence="1">
    <location>
        <begin position="621"/>
        <end position="650"/>
    </location>
</feature>
<name>A0A0C9LWU1_9FUNG</name>
<feature type="compositionally biased region" description="Polar residues" evidence="1">
    <location>
        <begin position="32"/>
        <end position="45"/>
    </location>
</feature>
<evidence type="ECO:0000259" key="2">
    <source>
        <dbReference type="SMART" id="SM00225"/>
    </source>
</evidence>
<dbReference type="InterPro" id="IPR003131">
    <property type="entry name" value="T1-type_BTB"/>
</dbReference>
<feature type="compositionally biased region" description="Low complexity" evidence="1">
    <location>
        <begin position="159"/>
        <end position="178"/>
    </location>
</feature>
<organism evidence="3">
    <name type="scientific">Mucor ambiguus</name>
    <dbReference type="NCBI Taxonomy" id="91626"/>
    <lineage>
        <taxon>Eukaryota</taxon>
        <taxon>Fungi</taxon>
        <taxon>Fungi incertae sedis</taxon>
        <taxon>Mucoromycota</taxon>
        <taxon>Mucoromycotina</taxon>
        <taxon>Mucoromycetes</taxon>
        <taxon>Mucorales</taxon>
        <taxon>Mucorineae</taxon>
        <taxon>Mucoraceae</taxon>
        <taxon>Mucor</taxon>
    </lineage>
</organism>